<gene>
    <name evidence="1" type="ORF">SGCZBJ_18060</name>
</gene>
<comment type="caution">
    <text evidence="1">The sequence shown here is derived from an EMBL/GenBank/DDBJ whole genome shotgun (WGS) entry which is preliminary data.</text>
</comment>
<sequence length="120" mass="13835">MDDQRSVMTKIEAERAIRSLCHSWRKEAGLLQADQTRLSFFGFWAWMSSNHPGYLKFRSTTSVMGNVQRWFESEFGQTAWRGQRWACCASKGSPRPVRPRPVAVYPSRVALMACVFTQAR</sequence>
<organism evidence="1 2">
    <name type="scientific">Caulobacter zeae</name>
    <dbReference type="NCBI Taxonomy" id="2055137"/>
    <lineage>
        <taxon>Bacteria</taxon>
        <taxon>Pseudomonadati</taxon>
        <taxon>Pseudomonadota</taxon>
        <taxon>Alphaproteobacteria</taxon>
        <taxon>Caulobacterales</taxon>
        <taxon>Caulobacteraceae</taxon>
        <taxon>Caulobacter</taxon>
    </lineage>
</organism>
<evidence type="ECO:0000313" key="2">
    <source>
        <dbReference type="Proteomes" id="UP000234479"/>
    </source>
</evidence>
<dbReference type="EMBL" id="PJRS01000038">
    <property type="protein sequence ID" value="PLR22673.1"/>
    <property type="molecule type" value="Genomic_DNA"/>
</dbReference>
<protein>
    <submittedName>
        <fullName evidence="1">Uncharacterized protein</fullName>
    </submittedName>
</protein>
<proteinExistence type="predicted"/>
<evidence type="ECO:0000313" key="1">
    <source>
        <dbReference type="EMBL" id="PLR22673.1"/>
    </source>
</evidence>
<reference evidence="1 2" key="1">
    <citation type="submission" date="2017-12" db="EMBL/GenBank/DDBJ databases">
        <title>The genome sequence of Caulobacter sp. 410.</title>
        <authorList>
            <person name="Gao J."/>
            <person name="Mao X."/>
            <person name="Sun J."/>
        </authorList>
    </citation>
    <scope>NUCLEOTIDE SEQUENCE [LARGE SCALE GENOMIC DNA]</scope>
    <source>
        <strain evidence="1 2">410</strain>
    </source>
</reference>
<name>A0A2N5D9C3_9CAUL</name>
<dbReference type="Proteomes" id="UP000234479">
    <property type="component" value="Unassembled WGS sequence"/>
</dbReference>
<keyword evidence="2" id="KW-1185">Reference proteome</keyword>
<accession>A0A2N5D9C3</accession>
<dbReference type="AlphaFoldDB" id="A0A2N5D9C3"/>